<dbReference type="GeneTree" id="ENSGT01050000244855"/>
<dbReference type="InParanoid" id="A0A674MEU6"/>
<sequence>MRSITTKSIFKALSHFISYFGIPKIVQSDRGSNFMSKAFSEALKRLQVKHNISSAYHPQSQGVLERYHASLKSLLKAYSLELKGSWEEGLHWLMLAARGVVQESTGFSPNELVFGHKVRDQMSVLMGDLDPSEQPGDVADYVSGFRRKLFLAWKMASSNLTAAQKKMKLRFDSKAEMRMFTPGARVLALLPIPGSPFEARFSGSYTIKRKTSDTDYLLATPDRRRSTQLCHMNLLKPYYDRGCERAVALAAEGVPSLQVADEDDVFAPDEAVLLGRLDNSRQLAELDKSLSHLSSEHSEEIKSLISEFSSLFTDKLSCTDLLEHDIDVGDAHPIRQRFYRVSPEKNKILESVQYLLSNGLAEPSFSSWASPCLLVRKPDLSYRFCTDYRKVNAVTKPDSFPLPRIDDCVDQVGAARYVSKFDLIKGYYQIGLTPRAQEISAFITPSGLFSYKVMAFGLRNGPATFQRLMNRVVAGLSGCAVYLDDIVVFSDTWAEHLVRLCALFQKLVMAKLTINLAKCEFARATVTYLGKVVGRGKVRPVGAKVQAIDAFPSPTTKKELMRFLGMVGYYRNFCVNFSTVVSPLTDLLKGNSKFHWSEGCQRAFDNAKLLLSSAPVLGELFQLQVDASQVGAGAVLMQKDEQTIERPVCFFSRKFNKHQINYSVIEKEAIALIWALKHFDVYMGGGAPVVVYSDHNPLTFLSSLQNANQRLMRWALFLQPYNIEIKHVRGVDNVMADALSRAPRDP</sequence>
<evidence type="ECO:0000256" key="6">
    <source>
        <dbReference type="ARBA" id="ARBA00022759"/>
    </source>
</evidence>
<dbReference type="AlphaFoldDB" id="A0A674MEU6"/>
<dbReference type="EC" id="3.1.26.4" evidence="2"/>
<feature type="domain" description="Integrase catalytic" evidence="9">
    <location>
        <begin position="1"/>
        <end position="117"/>
    </location>
</feature>
<keyword evidence="3" id="KW-0808">Transferase</keyword>
<evidence type="ECO:0000256" key="1">
    <source>
        <dbReference type="ARBA" id="ARBA00010879"/>
    </source>
</evidence>
<keyword evidence="11" id="KW-1185">Reference proteome</keyword>
<dbReference type="GO" id="GO:0015074">
    <property type="term" value="P:DNA integration"/>
    <property type="evidence" value="ECO:0007669"/>
    <property type="project" value="InterPro"/>
</dbReference>
<dbReference type="InterPro" id="IPR041373">
    <property type="entry name" value="RT_RNaseH"/>
</dbReference>
<dbReference type="InterPro" id="IPR012337">
    <property type="entry name" value="RNaseH-like_sf"/>
</dbReference>
<evidence type="ECO:0000256" key="3">
    <source>
        <dbReference type="ARBA" id="ARBA00022679"/>
    </source>
</evidence>
<dbReference type="Pfam" id="PF17917">
    <property type="entry name" value="RT_RNaseH"/>
    <property type="match status" value="1"/>
</dbReference>
<evidence type="ECO:0000256" key="8">
    <source>
        <dbReference type="ARBA" id="ARBA00022918"/>
    </source>
</evidence>
<dbReference type="InterPro" id="IPR000477">
    <property type="entry name" value="RT_dom"/>
</dbReference>
<dbReference type="PROSITE" id="PS50994">
    <property type="entry name" value="INTEGRASE"/>
    <property type="match status" value="1"/>
</dbReference>
<dbReference type="GO" id="GO:0003964">
    <property type="term" value="F:RNA-directed DNA polymerase activity"/>
    <property type="evidence" value="ECO:0007669"/>
    <property type="project" value="UniProtKB-KW"/>
</dbReference>
<reference evidence="10 11" key="1">
    <citation type="journal article" date="2011" name="Genome Biol. Evol.">
        <title>Integration of the genetic map and genome assembly of fugu facilitates insights into distinct features of genome evolution in teleosts and mammals.</title>
        <authorList>
            <person name="Kai W."/>
            <person name="Kikuchi K."/>
            <person name="Tohari S."/>
            <person name="Chew A.K."/>
            <person name="Tay A."/>
            <person name="Fujiwara A."/>
            <person name="Hosoya S."/>
            <person name="Suetake H."/>
            <person name="Naruse K."/>
            <person name="Brenner S."/>
            <person name="Suzuki Y."/>
            <person name="Venkatesh B."/>
        </authorList>
    </citation>
    <scope>NUCLEOTIDE SEQUENCE [LARGE SCALE GENOMIC DNA]</scope>
</reference>
<evidence type="ECO:0000256" key="2">
    <source>
        <dbReference type="ARBA" id="ARBA00012180"/>
    </source>
</evidence>
<keyword evidence="8" id="KW-0695">RNA-directed DNA polymerase</keyword>
<protein>
    <recommendedName>
        <fullName evidence="2">ribonuclease H</fullName>
        <ecNumber evidence="2">3.1.26.4</ecNumber>
    </recommendedName>
</protein>
<evidence type="ECO:0000313" key="11">
    <source>
        <dbReference type="Proteomes" id="UP000005226"/>
    </source>
</evidence>
<dbReference type="Gene3D" id="3.30.70.270">
    <property type="match status" value="2"/>
</dbReference>
<dbReference type="InterPro" id="IPR001584">
    <property type="entry name" value="Integrase_cat-core"/>
</dbReference>
<comment type="similarity">
    <text evidence="1">Belongs to the beta type-B retroviral polymerase family. HERV class-II K(HML-2) pol subfamily.</text>
</comment>
<keyword evidence="4" id="KW-0548">Nucleotidyltransferase</keyword>
<keyword evidence="5" id="KW-0540">Nuclease</keyword>
<dbReference type="CDD" id="cd01647">
    <property type="entry name" value="RT_LTR"/>
    <property type="match status" value="1"/>
</dbReference>
<evidence type="ECO:0000313" key="10">
    <source>
        <dbReference type="Ensembl" id="ENSTRUP00000059581.1"/>
    </source>
</evidence>
<dbReference type="Proteomes" id="UP000005226">
    <property type="component" value="Chromosome 8"/>
</dbReference>
<reference evidence="10" key="2">
    <citation type="submission" date="2025-08" db="UniProtKB">
        <authorList>
            <consortium name="Ensembl"/>
        </authorList>
    </citation>
    <scope>IDENTIFICATION</scope>
</reference>
<dbReference type="InterPro" id="IPR036397">
    <property type="entry name" value="RNaseH_sf"/>
</dbReference>
<dbReference type="OMA" id="HESRYSA"/>
<dbReference type="GO" id="GO:0003676">
    <property type="term" value="F:nucleic acid binding"/>
    <property type="evidence" value="ECO:0007669"/>
    <property type="project" value="InterPro"/>
</dbReference>
<evidence type="ECO:0000256" key="4">
    <source>
        <dbReference type="ARBA" id="ARBA00022695"/>
    </source>
</evidence>
<accession>A0A674MEU6</accession>
<dbReference type="InterPro" id="IPR043502">
    <property type="entry name" value="DNA/RNA_pol_sf"/>
</dbReference>
<dbReference type="FunFam" id="3.30.70.270:FF:000020">
    <property type="entry name" value="Transposon Tf2-6 polyprotein-like Protein"/>
    <property type="match status" value="1"/>
</dbReference>
<dbReference type="Gene3D" id="3.30.420.10">
    <property type="entry name" value="Ribonuclease H-like superfamily/Ribonuclease H"/>
    <property type="match status" value="1"/>
</dbReference>
<organism evidence="10 11">
    <name type="scientific">Takifugu rubripes</name>
    <name type="common">Japanese pufferfish</name>
    <name type="synonym">Fugu rubripes</name>
    <dbReference type="NCBI Taxonomy" id="31033"/>
    <lineage>
        <taxon>Eukaryota</taxon>
        <taxon>Metazoa</taxon>
        <taxon>Chordata</taxon>
        <taxon>Craniata</taxon>
        <taxon>Vertebrata</taxon>
        <taxon>Euteleostomi</taxon>
        <taxon>Actinopterygii</taxon>
        <taxon>Neopterygii</taxon>
        <taxon>Teleostei</taxon>
        <taxon>Neoteleostei</taxon>
        <taxon>Acanthomorphata</taxon>
        <taxon>Eupercaria</taxon>
        <taxon>Tetraodontiformes</taxon>
        <taxon>Tetradontoidea</taxon>
        <taxon>Tetraodontidae</taxon>
        <taxon>Takifugu</taxon>
    </lineage>
</organism>
<dbReference type="SUPFAM" id="SSF53098">
    <property type="entry name" value="Ribonuclease H-like"/>
    <property type="match status" value="1"/>
</dbReference>
<dbReference type="Pfam" id="PF00078">
    <property type="entry name" value="RVT_1"/>
    <property type="match status" value="1"/>
</dbReference>
<dbReference type="InterPro" id="IPR043128">
    <property type="entry name" value="Rev_trsase/Diguanyl_cyclase"/>
</dbReference>
<keyword evidence="6" id="KW-0255">Endonuclease</keyword>
<dbReference type="Ensembl" id="ENSTRUT00000076052.1">
    <property type="protein sequence ID" value="ENSTRUP00000059581.1"/>
    <property type="gene ID" value="ENSTRUG00000029957.1"/>
</dbReference>
<dbReference type="CDD" id="cd09274">
    <property type="entry name" value="RNase_HI_RT_Ty3"/>
    <property type="match status" value="1"/>
</dbReference>
<evidence type="ECO:0000256" key="7">
    <source>
        <dbReference type="ARBA" id="ARBA00022801"/>
    </source>
</evidence>
<dbReference type="PANTHER" id="PTHR37984">
    <property type="entry name" value="PROTEIN CBG26694"/>
    <property type="match status" value="1"/>
</dbReference>
<dbReference type="GO" id="GO:0004523">
    <property type="term" value="F:RNA-DNA hybrid ribonuclease activity"/>
    <property type="evidence" value="ECO:0007669"/>
    <property type="project" value="UniProtKB-EC"/>
</dbReference>
<dbReference type="InterPro" id="IPR050951">
    <property type="entry name" value="Retrovirus_Pol_polyprotein"/>
</dbReference>
<dbReference type="FunFam" id="3.10.20.370:FF:000001">
    <property type="entry name" value="Retrovirus-related Pol polyprotein from transposon 17.6-like protein"/>
    <property type="match status" value="1"/>
</dbReference>
<dbReference type="Pfam" id="PF00665">
    <property type="entry name" value="rve"/>
    <property type="match status" value="1"/>
</dbReference>
<dbReference type="SUPFAM" id="SSF56672">
    <property type="entry name" value="DNA/RNA polymerases"/>
    <property type="match status" value="1"/>
</dbReference>
<keyword evidence="7" id="KW-0378">Hydrolase</keyword>
<name>A0A674MEU6_TAKRU</name>
<reference evidence="10" key="3">
    <citation type="submission" date="2025-09" db="UniProtKB">
        <authorList>
            <consortium name="Ensembl"/>
        </authorList>
    </citation>
    <scope>IDENTIFICATION</scope>
</reference>
<dbReference type="PANTHER" id="PTHR37984:SF5">
    <property type="entry name" value="PROTEIN NYNRIN-LIKE"/>
    <property type="match status" value="1"/>
</dbReference>
<dbReference type="Gene3D" id="3.10.10.10">
    <property type="entry name" value="HIV Type 1 Reverse Transcriptase, subunit A, domain 1"/>
    <property type="match status" value="1"/>
</dbReference>
<evidence type="ECO:0000259" key="9">
    <source>
        <dbReference type="PROSITE" id="PS50994"/>
    </source>
</evidence>
<proteinExistence type="inferred from homology"/>
<evidence type="ECO:0000256" key="5">
    <source>
        <dbReference type="ARBA" id="ARBA00022722"/>
    </source>
</evidence>